<feature type="domain" description="GATOR2 complex protein MIO zinc-ribbon like" evidence="5">
    <location>
        <begin position="861"/>
        <end position="987"/>
    </location>
</feature>
<dbReference type="Pfam" id="PF17034">
    <property type="entry name" value="zinc_ribbon_16"/>
    <property type="match status" value="1"/>
</dbReference>
<proteinExistence type="inferred from homology"/>
<reference evidence="7" key="1">
    <citation type="submission" date="2023-03" db="EMBL/GenBank/DDBJ databases">
        <title>Emydomyces testavorans Genome Sequence.</title>
        <authorList>
            <person name="Hoyer L."/>
        </authorList>
    </citation>
    <scope>NUCLEOTIDE SEQUENCE</scope>
    <source>
        <strain evidence="7">16-2883</strain>
    </source>
</reference>
<dbReference type="Gene3D" id="2.130.10.10">
    <property type="entry name" value="YVTN repeat-like/Quinoprotein amine dehydrogenase"/>
    <property type="match status" value="1"/>
</dbReference>
<dbReference type="InterPro" id="IPR049092">
    <property type="entry name" value="MIOS_a-sol"/>
</dbReference>
<dbReference type="InterPro" id="IPR036322">
    <property type="entry name" value="WD40_repeat_dom_sf"/>
</dbReference>
<protein>
    <submittedName>
        <fullName evidence="7">Uncharacterized protein</fullName>
    </submittedName>
</protein>
<dbReference type="Proteomes" id="UP001219355">
    <property type="component" value="Chromosome 1"/>
</dbReference>
<dbReference type="InterPro" id="IPR015943">
    <property type="entry name" value="WD40/YVTN_repeat-like_dom_sf"/>
</dbReference>
<evidence type="ECO:0000256" key="1">
    <source>
        <dbReference type="ARBA" id="ARBA00009713"/>
    </source>
</evidence>
<gene>
    <name evidence="7" type="ORF">PRK78_000769</name>
</gene>
<keyword evidence="2" id="KW-0853">WD repeat</keyword>
<feature type="domain" description="MIOS-like alpha-solenoid" evidence="6">
    <location>
        <begin position="504"/>
        <end position="735"/>
    </location>
</feature>
<dbReference type="InterPro" id="IPR031488">
    <property type="entry name" value="Zn_ribbon_mio"/>
</dbReference>
<evidence type="ECO:0000256" key="3">
    <source>
        <dbReference type="ARBA" id="ARBA00022737"/>
    </source>
</evidence>
<dbReference type="PANTHER" id="PTHR16453:SF9">
    <property type="entry name" value="GATOR COMPLEX PROTEIN MIOS"/>
    <property type="match status" value="1"/>
</dbReference>
<dbReference type="AlphaFoldDB" id="A0AAF0DC42"/>
<evidence type="ECO:0000259" key="5">
    <source>
        <dbReference type="Pfam" id="PF17034"/>
    </source>
</evidence>
<dbReference type="SUPFAM" id="SSF50978">
    <property type="entry name" value="WD40 repeat-like"/>
    <property type="match status" value="1"/>
</dbReference>
<dbReference type="GO" id="GO:1904263">
    <property type="term" value="P:positive regulation of TORC1 signaling"/>
    <property type="evidence" value="ECO:0007669"/>
    <property type="project" value="TreeGrafter"/>
</dbReference>
<comment type="similarity">
    <text evidence="1">Belongs to the WD repeat mio family.</text>
</comment>
<dbReference type="EMBL" id="CP120627">
    <property type="protein sequence ID" value="WEW55340.1"/>
    <property type="molecule type" value="Genomic_DNA"/>
</dbReference>
<feature type="region of interest" description="Disordered" evidence="4">
    <location>
        <begin position="450"/>
        <end position="469"/>
    </location>
</feature>
<sequence>METAIRWAPSATVDDQRFLYVDIKRQAFKHCKVTSRPDKFTLAYDILSTCSNGSEFRSFDWSPTEENLVAVGHALGEVAVVRLDNGARTPLMLPSKIQRICHGLAWNTRGLLAAGLDKFRGDSCLNIWDPSQRPVRATSRGGTDRQVLEPLRKCANGEPVASVVFFKDQPNVLIAGMKGQFVRLYDLRVLDSEVPNMSILFRLENSGNPSLAFSTRCVHDLAIDWLDENYFASCAPIDDVSICIWDRRSGSRYSTAAGNSSGAIDSGQVLEMKPDIDAGAALWSLRFSQTQRGRLGMLTDTGIFRSYHIAKEYSPEEHRIALEKTVGRESSKHYPEQLYTKTVCDFQTGFPPQTRVEDPSKQVGAFDFLNLGSSEDLEAITILKDRSVALYRIPPVRGPVSLSSQGYLARGGFGRGQDLEILAPNSGLKAAEAVRDIQARVFGNKAQSEVKSNKGKGNAEEVTEGDSSHIGLISRREHREKLLLPEKLSTVQDALTLMAIPRLRCREGYLLNPERNQNIVADDPVLQNLWGWIDCARNRASNNSMIIHGVDMNYLGVQSIWSGNLGLSLDNRLASSSLDDDVDVTRLIEELVKELDFPENKMCDTDFTPQRQFCLYVCGGIASAEDLDNTVSQLVEQRQHTKAAALAAFYDEKQLAYNILRKNQPTQTQQLLAMAIAGASEGETNPDWEDTCAGIARELTDPFARAILALVSKGSWESVLQEAALPLKYRVEVALRWLPDDKLTTYIRDTTLEAVRQGDIEGVVLTGLDHAAMDLFQSYINKFNDIQTAVLVMSHAVPRFVSDAFNANRFDAWRETYRRQVNSWKMQIYRARFDVESRKLAVSWDGRKLMKSPPQQVSLVCNYCTRPLSQKDEKPDHEVVGAEHVHYTTSNPLGSAQMGGTICPKCGRHMPRCGICSLWLGSTDPMARASIADDAKKGTEGQRCEDILRGFVVFCIKCNHGFHADHAKEWFSKHKACPVNDCDCVCEG</sequence>
<name>A0AAF0DC42_9EURO</name>
<organism evidence="7 8">
    <name type="scientific">Emydomyces testavorans</name>
    <dbReference type="NCBI Taxonomy" id="2070801"/>
    <lineage>
        <taxon>Eukaryota</taxon>
        <taxon>Fungi</taxon>
        <taxon>Dikarya</taxon>
        <taxon>Ascomycota</taxon>
        <taxon>Pezizomycotina</taxon>
        <taxon>Eurotiomycetes</taxon>
        <taxon>Eurotiomycetidae</taxon>
        <taxon>Onygenales</taxon>
        <taxon>Nannizziopsiaceae</taxon>
        <taxon>Emydomyces</taxon>
    </lineage>
</organism>
<dbReference type="GO" id="GO:0005737">
    <property type="term" value="C:cytoplasm"/>
    <property type="evidence" value="ECO:0007669"/>
    <property type="project" value="TreeGrafter"/>
</dbReference>
<keyword evidence="3" id="KW-0677">Repeat</keyword>
<accession>A0AAF0DC42</accession>
<evidence type="ECO:0000313" key="7">
    <source>
        <dbReference type="EMBL" id="WEW55340.1"/>
    </source>
</evidence>
<keyword evidence="8" id="KW-1185">Reference proteome</keyword>
<evidence type="ECO:0000256" key="4">
    <source>
        <dbReference type="SAM" id="MobiDB-lite"/>
    </source>
</evidence>
<dbReference type="Pfam" id="PF21719">
    <property type="entry name" value="MIOS_a-sol"/>
    <property type="match status" value="1"/>
</dbReference>
<dbReference type="InterPro" id="IPR037593">
    <property type="entry name" value="MIOS/Sea4"/>
</dbReference>
<dbReference type="PANTHER" id="PTHR16453">
    <property type="entry name" value="WD40 DOMAIN-CONTAINING PROTEIN MIO FAMILY MEMBER"/>
    <property type="match status" value="1"/>
</dbReference>
<evidence type="ECO:0000256" key="2">
    <source>
        <dbReference type="ARBA" id="ARBA00022574"/>
    </source>
</evidence>
<evidence type="ECO:0000259" key="6">
    <source>
        <dbReference type="Pfam" id="PF21719"/>
    </source>
</evidence>
<evidence type="ECO:0000313" key="8">
    <source>
        <dbReference type="Proteomes" id="UP001219355"/>
    </source>
</evidence>